<accession>A0ABY9QEN4</accession>
<evidence type="ECO:0000313" key="2">
    <source>
        <dbReference type="EMBL" id="WMV76482.1"/>
    </source>
</evidence>
<keyword evidence="1" id="KW-1133">Transmembrane helix</keyword>
<organism evidence="2 3">
    <name type="scientific">Geobacillus thermodenitrificans</name>
    <dbReference type="NCBI Taxonomy" id="33940"/>
    <lineage>
        <taxon>Bacteria</taxon>
        <taxon>Bacillati</taxon>
        <taxon>Bacillota</taxon>
        <taxon>Bacilli</taxon>
        <taxon>Bacillales</taxon>
        <taxon>Anoxybacillaceae</taxon>
        <taxon>Geobacillus</taxon>
    </lineage>
</organism>
<evidence type="ECO:0000313" key="3">
    <source>
        <dbReference type="Proteomes" id="UP001297580"/>
    </source>
</evidence>
<keyword evidence="3" id="KW-1185">Reference proteome</keyword>
<dbReference type="RefSeq" id="WP_060475527.1">
    <property type="nucleotide sequence ID" value="NZ_CP020030.1"/>
</dbReference>
<evidence type="ECO:0000256" key="1">
    <source>
        <dbReference type="SAM" id="Phobius"/>
    </source>
</evidence>
<gene>
    <name evidence="2" type="ORF">HSX42_01185</name>
</gene>
<keyword evidence="1" id="KW-0812">Transmembrane</keyword>
<dbReference type="InterPro" id="IPR046001">
    <property type="entry name" value="DUF5957"/>
</dbReference>
<dbReference type="Pfam" id="PF19382">
    <property type="entry name" value="DUF5957"/>
    <property type="match status" value="1"/>
</dbReference>
<protein>
    <submittedName>
        <fullName evidence="2">DUF5957 family protein</fullName>
    </submittedName>
</protein>
<dbReference type="EMBL" id="CP133461">
    <property type="protein sequence ID" value="WMV76482.1"/>
    <property type="molecule type" value="Genomic_DNA"/>
</dbReference>
<feature type="transmembrane region" description="Helical" evidence="1">
    <location>
        <begin position="47"/>
        <end position="64"/>
    </location>
</feature>
<name>A0ABY9QEN4_GEOTD</name>
<keyword evidence="1" id="KW-0472">Membrane</keyword>
<dbReference type="Proteomes" id="UP001297580">
    <property type="component" value="Chromosome"/>
</dbReference>
<reference evidence="2 3" key="1">
    <citation type="submission" date="2023-08" db="EMBL/GenBank/DDBJ databases">
        <title>Complete genome sequence of Geobacillus thermodenitrificans K1041, a genetically tractable strain representative of the genus Geobacillus.</title>
        <authorList>
            <person name="Kani S."/>
            <person name="Suzuki H."/>
        </authorList>
    </citation>
    <scope>NUCLEOTIDE SEQUENCE [LARGE SCALE GENOMIC DNA]</scope>
    <source>
        <strain evidence="2 3">K1041</strain>
    </source>
</reference>
<proteinExistence type="predicted"/>
<sequence length="73" mass="8318">MKKLLLALFTALFAGLLGGIVLSEMIAVATWFFLGPSPWLKWLKYMPIYLAVFVAVTTWLALHYKSNRRSDNI</sequence>